<comment type="caution">
    <text evidence="1">The sequence shown here is derived from an EMBL/GenBank/DDBJ whole genome shotgun (WGS) entry which is preliminary data.</text>
</comment>
<gene>
    <name evidence="1" type="ORF">RPERSI_LOCUS2406</name>
</gene>
<keyword evidence="2" id="KW-1185">Reference proteome</keyword>
<reference evidence="1" key="1">
    <citation type="submission" date="2021-06" db="EMBL/GenBank/DDBJ databases">
        <authorList>
            <person name="Kallberg Y."/>
            <person name="Tangrot J."/>
            <person name="Rosling A."/>
        </authorList>
    </citation>
    <scope>NUCLEOTIDE SEQUENCE</scope>
    <source>
        <strain evidence="1">MA461A</strain>
    </source>
</reference>
<organism evidence="1 2">
    <name type="scientific">Racocetra persica</name>
    <dbReference type="NCBI Taxonomy" id="160502"/>
    <lineage>
        <taxon>Eukaryota</taxon>
        <taxon>Fungi</taxon>
        <taxon>Fungi incertae sedis</taxon>
        <taxon>Mucoromycota</taxon>
        <taxon>Glomeromycotina</taxon>
        <taxon>Glomeromycetes</taxon>
        <taxon>Diversisporales</taxon>
        <taxon>Gigasporaceae</taxon>
        <taxon>Racocetra</taxon>
    </lineage>
</organism>
<protein>
    <submittedName>
        <fullName evidence="1">29596_t:CDS:1</fullName>
    </submittedName>
</protein>
<dbReference type="EMBL" id="CAJVQC010002605">
    <property type="protein sequence ID" value="CAG8514401.1"/>
    <property type="molecule type" value="Genomic_DNA"/>
</dbReference>
<name>A0ACA9L714_9GLOM</name>
<accession>A0ACA9L714</accession>
<evidence type="ECO:0000313" key="1">
    <source>
        <dbReference type="EMBL" id="CAG8514401.1"/>
    </source>
</evidence>
<proteinExistence type="predicted"/>
<evidence type="ECO:0000313" key="2">
    <source>
        <dbReference type="Proteomes" id="UP000789920"/>
    </source>
</evidence>
<sequence length="138" mass="16117">MRRFSDFWLLYVFFIVLRQFLGCTAFDCSEVTVGKKTFNFDPLKKLRFVRDLEWIKSIVGKPSPAIENTTYYINICEPLHYDQNLGKDTCDDGTNICVVTNYTKGDKWMIADVKQIVTNSTDFQATYYESKEGERIFS</sequence>
<dbReference type="Proteomes" id="UP000789920">
    <property type="component" value="Unassembled WGS sequence"/>
</dbReference>